<dbReference type="PANTHER" id="PTHR37540">
    <property type="entry name" value="TRANSCRIPTION FACTOR (ACR-2), PUTATIVE-RELATED-RELATED"/>
    <property type="match status" value="1"/>
</dbReference>
<keyword evidence="3" id="KW-1185">Reference proteome</keyword>
<dbReference type="PANTHER" id="PTHR37540:SF5">
    <property type="entry name" value="TRANSCRIPTION FACTOR DOMAIN-CONTAINING PROTEIN"/>
    <property type="match status" value="1"/>
</dbReference>
<reference evidence="2 3" key="1">
    <citation type="journal article" date="2019" name="Sci. Rep.">
        <title>Colletotrichum shisoi sp. nov., an anthracnose pathogen of Perilla frutescens in Japan: molecular phylogenetic, morphological and genomic evidence.</title>
        <authorList>
            <person name="Gan P."/>
            <person name="Tsushima A."/>
            <person name="Hiroyama R."/>
            <person name="Narusaka M."/>
            <person name="Takano Y."/>
            <person name="Narusaka Y."/>
            <person name="Kawaradani M."/>
            <person name="Damm U."/>
            <person name="Shirasu K."/>
        </authorList>
    </citation>
    <scope>NUCLEOTIDE SEQUENCE [LARGE SCALE GENOMIC DNA]</scope>
    <source>
        <strain evidence="2 3">PG-2018a</strain>
    </source>
</reference>
<dbReference type="Proteomes" id="UP000326340">
    <property type="component" value="Unassembled WGS sequence"/>
</dbReference>
<gene>
    <name evidence="2" type="ORF">CSHISOI_09614</name>
</gene>
<feature type="compositionally biased region" description="Polar residues" evidence="1">
    <location>
        <begin position="52"/>
        <end position="67"/>
    </location>
</feature>
<feature type="region of interest" description="Disordered" evidence="1">
    <location>
        <begin position="52"/>
        <end position="104"/>
    </location>
</feature>
<proteinExistence type="predicted"/>
<sequence length="333" mass="37004">MPRPRTKVSPAEGGGFAFVPISHPSESAAWKKKVRSHAARNHLARRQRVVAYQQTAVTARASTPSDGQDSDGAPLRPPSQPPETREVLVSGRGGSSDSNYGNGHPLLHINSPISPLGAARTDPFNSFHRVVTPWEQKLLNHFMQYMVMKEMTCVPSLNLDILGDKAAFWKSMAAHWVQTSLSDRGMLASTLLWACRHMATVQHGDIFNPQATRYRLECIQMLNQTLTREGKNISNLTITETLALASDSNLMGEHDIADQHLKAVGYMIRMQDEGDTPSDFLGRLVIWFTRDKNSKSMMGRANLDFNTDMTPVAKVEKDLVYHVNASTSVETKH</sequence>
<protein>
    <submittedName>
        <fullName evidence="2">Uncharacterized protein</fullName>
    </submittedName>
</protein>
<accession>A0A5Q4BGP1</accession>
<name>A0A5Q4BGP1_9PEZI</name>
<evidence type="ECO:0000313" key="2">
    <source>
        <dbReference type="EMBL" id="TQN65824.1"/>
    </source>
</evidence>
<comment type="caution">
    <text evidence="2">The sequence shown here is derived from an EMBL/GenBank/DDBJ whole genome shotgun (WGS) entry which is preliminary data.</text>
</comment>
<organism evidence="2 3">
    <name type="scientific">Colletotrichum shisoi</name>
    <dbReference type="NCBI Taxonomy" id="2078593"/>
    <lineage>
        <taxon>Eukaryota</taxon>
        <taxon>Fungi</taxon>
        <taxon>Dikarya</taxon>
        <taxon>Ascomycota</taxon>
        <taxon>Pezizomycotina</taxon>
        <taxon>Sordariomycetes</taxon>
        <taxon>Hypocreomycetidae</taxon>
        <taxon>Glomerellales</taxon>
        <taxon>Glomerellaceae</taxon>
        <taxon>Colletotrichum</taxon>
        <taxon>Colletotrichum destructivum species complex</taxon>
    </lineage>
</organism>
<dbReference type="AlphaFoldDB" id="A0A5Q4BGP1"/>
<feature type="region of interest" description="Disordered" evidence="1">
    <location>
        <begin position="1"/>
        <end position="21"/>
    </location>
</feature>
<evidence type="ECO:0000313" key="3">
    <source>
        <dbReference type="Proteomes" id="UP000326340"/>
    </source>
</evidence>
<dbReference type="EMBL" id="PUHP01001439">
    <property type="protein sequence ID" value="TQN65824.1"/>
    <property type="molecule type" value="Genomic_DNA"/>
</dbReference>
<dbReference type="OrthoDB" id="5620at2759"/>
<evidence type="ECO:0000256" key="1">
    <source>
        <dbReference type="SAM" id="MobiDB-lite"/>
    </source>
</evidence>